<feature type="compositionally biased region" description="Low complexity" evidence="4">
    <location>
        <begin position="91"/>
        <end position="101"/>
    </location>
</feature>
<evidence type="ECO:0000256" key="2">
    <source>
        <dbReference type="ARBA" id="ARBA00022670"/>
    </source>
</evidence>
<dbReference type="InterPro" id="IPR009003">
    <property type="entry name" value="Peptidase_S1_PA"/>
</dbReference>
<gene>
    <name evidence="6" type="primary">mucD_4</name>
    <name evidence="6" type="ORF">Spa11_19010</name>
</gene>
<dbReference type="PRINTS" id="PR00834">
    <property type="entry name" value="PROTEASES2C"/>
</dbReference>
<evidence type="ECO:0000313" key="7">
    <source>
        <dbReference type="Proteomes" id="UP000316426"/>
    </source>
</evidence>
<dbReference type="InterPro" id="IPR036034">
    <property type="entry name" value="PDZ_sf"/>
</dbReference>
<dbReference type="SMART" id="SM00228">
    <property type="entry name" value="PDZ"/>
    <property type="match status" value="2"/>
</dbReference>
<protein>
    <submittedName>
        <fullName evidence="6">Putative periplasmic serine endoprotease DegP-like</fullName>
        <ecNumber evidence="6">3.4.21.107</ecNumber>
    </submittedName>
</protein>
<sequence>MNRTTIEELLRSLTVAAVAASLLLQRATAEEPARTAKESEVSHARGFSREIRRAAEGVTQSVVLVETLRGPRETPQWRNLSHHGERPDGQSSSPPFEPSSAPRDERGSGVIIDGSGVVLTCHHVVARADVVFVTLPDGRRYEPLEIRSDPDRDVAVLLLPVNTDLPVAKLGDSDGVEVGDWVVSVGNPYGLERSVSVGTVAAPRRNTPLNAVPLIQSDASSNPGSSGGALANLQGEVVGMLSGSIGVDDGFQGVGLAIPIKEAQQAADYLMKEGSREHFDLGCDLQPISPLQASHLNLPKAGGFYVLYVGEGTPASEAGLRVGDFITRVDGQPIDAGSPPRQVVEGVLPGQSRQLTVYRQGRHEDLRVPMNSPPTASDAKRLERRGRASLQGFCELLGMSVGPLTPGTARLLGYPPTTTGALITEVELRGVAYKDGIAAGMLVVRVNDHDIENPDDFHRTTKDLPPEKPVLMLIASPDRRYLTVLEL</sequence>
<dbReference type="Pfam" id="PF13180">
    <property type="entry name" value="PDZ_2"/>
    <property type="match status" value="1"/>
</dbReference>
<name>A0A518K7D3_9BACT</name>
<organism evidence="6 7">
    <name type="scientific">Botrimarina mediterranea</name>
    <dbReference type="NCBI Taxonomy" id="2528022"/>
    <lineage>
        <taxon>Bacteria</taxon>
        <taxon>Pseudomonadati</taxon>
        <taxon>Planctomycetota</taxon>
        <taxon>Planctomycetia</taxon>
        <taxon>Pirellulales</taxon>
        <taxon>Lacipirellulaceae</taxon>
        <taxon>Botrimarina</taxon>
    </lineage>
</organism>
<dbReference type="SUPFAM" id="SSF50494">
    <property type="entry name" value="Trypsin-like serine proteases"/>
    <property type="match status" value="1"/>
</dbReference>
<dbReference type="PANTHER" id="PTHR22939:SF129">
    <property type="entry name" value="SERINE PROTEASE HTRA2, MITOCHONDRIAL"/>
    <property type="match status" value="1"/>
</dbReference>
<dbReference type="CDD" id="cd06779">
    <property type="entry name" value="cpPDZ_Deg_HtrA-like"/>
    <property type="match status" value="1"/>
</dbReference>
<dbReference type="Gene3D" id="2.30.42.10">
    <property type="match status" value="2"/>
</dbReference>
<evidence type="ECO:0000256" key="1">
    <source>
        <dbReference type="ARBA" id="ARBA00010541"/>
    </source>
</evidence>
<dbReference type="InterPro" id="IPR001478">
    <property type="entry name" value="PDZ"/>
</dbReference>
<dbReference type="Pfam" id="PF13365">
    <property type="entry name" value="Trypsin_2"/>
    <property type="match status" value="1"/>
</dbReference>
<evidence type="ECO:0000256" key="4">
    <source>
        <dbReference type="SAM" id="MobiDB-lite"/>
    </source>
</evidence>
<keyword evidence="2 6" id="KW-0645">Protease</keyword>
<feature type="domain" description="PDZ" evidence="5">
    <location>
        <begin position="268"/>
        <end position="334"/>
    </location>
</feature>
<reference evidence="6 7" key="1">
    <citation type="submission" date="2019-02" db="EMBL/GenBank/DDBJ databases">
        <title>Deep-cultivation of Planctomycetes and their phenomic and genomic characterization uncovers novel biology.</title>
        <authorList>
            <person name="Wiegand S."/>
            <person name="Jogler M."/>
            <person name="Boedeker C."/>
            <person name="Pinto D."/>
            <person name="Vollmers J."/>
            <person name="Rivas-Marin E."/>
            <person name="Kohn T."/>
            <person name="Peeters S.H."/>
            <person name="Heuer A."/>
            <person name="Rast P."/>
            <person name="Oberbeckmann S."/>
            <person name="Bunk B."/>
            <person name="Jeske O."/>
            <person name="Meyerdierks A."/>
            <person name="Storesund J.E."/>
            <person name="Kallscheuer N."/>
            <person name="Luecker S."/>
            <person name="Lage O.M."/>
            <person name="Pohl T."/>
            <person name="Merkel B.J."/>
            <person name="Hornburger P."/>
            <person name="Mueller R.-W."/>
            <person name="Bruemmer F."/>
            <person name="Labrenz M."/>
            <person name="Spormann A.M."/>
            <person name="Op den Camp H."/>
            <person name="Overmann J."/>
            <person name="Amann R."/>
            <person name="Jetten M.S.M."/>
            <person name="Mascher T."/>
            <person name="Medema M.H."/>
            <person name="Devos D.P."/>
            <person name="Kaster A.-K."/>
            <person name="Ovreas L."/>
            <person name="Rohde M."/>
            <person name="Galperin M.Y."/>
            <person name="Jogler C."/>
        </authorList>
    </citation>
    <scope>NUCLEOTIDE SEQUENCE [LARGE SCALE GENOMIC DNA]</scope>
    <source>
        <strain evidence="6 7">Spa11</strain>
    </source>
</reference>
<dbReference type="AlphaFoldDB" id="A0A518K7D3"/>
<feature type="region of interest" description="Disordered" evidence="4">
    <location>
        <begin position="73"/>
        <end position="108"/>
    </location>
</feature>
<dbReference type="Proteomes" id="UP000316426">
    <property type="component" value="Chromosome"/>
</dbReference>
<dbReference type="PROSITE" id="PS50106">
    <property type="entry name" value="PDZ"/>
    <property type="match status" value="1"/>
</dbReference>
<accession>A0A518K7D3</accession>
<keyword evidence="3 6" id="KW-0378">Hydrolase</keyword>
<proteinExistence type="inferred from homology"/>
<dbReference type="Gene3D" id="2.40.10.120">
    <property type="match status" value="1"/>
</dbReference>
<dbReference type="PANTHER" id="PTHR22939">
    <property type="entry name" value="SERINE PROTEASE FAMILY S1C HTRA-RELATED"/>
    <property type="match status" value="1"/>
</dbReference>
<dbReference type="EC" id="3.4.21.107" evidence="6"/>
<dbReference type="GO" id="GO:0006508">
    <property type="term" value="P:proteolysis"/>
    <property type="evidence" value="ECO:0007669"/>
    <property type="project" value="UniProtKB-KW"/>
</dbReference>
<comment type="similarity">
    <text evidence="1">Belongs to the peptidase S1C family.</text>
</comment>
<keyword evidence="7" id="KW-1185">Reference proteome</keyword>
<evidence type="ECO:0000313" key="6">
    <source>
        <dbReference type="EMBL" id="QDV73702.1"/>
    </source>
</evidence>
<dbReference type="GO" id="GO:0004252">
    <property type="term" value="F:serine-type endopeptidase activity"/>
    <property type="evidence" value="ECO:0007669"/>
    <property type="project" value="InterPro"/>
</dbReference>
<evidence type="ECO:0000256" key="3">
    <source>
        <dbReference type="ARBA" id="ARBA00022801"/>
    </source>
</evidence>
<dbReference type="EMBL" id="CP036349">
    <property type="protein sequence ID" value="QDV73702.1"/>
    <property type="molecule type" value="Genomic_DNA"/>
</dbReference>
<evidence type="ECO:0000259" key="5">
    <source>
        <dbReference type="PROSITE" id="PS50106"/>
    </source>
</evidence>
<dbReference type="RefSeq" id="WP_145111158.1">
    <property type="nucleotide sequence ID" value="NZ_CP036349.1"/>
</dbReference>
<dbReference type="InterPro" id="IPR001940">
    <property type="entry name" value="Peptidase_S1C"/>
</dbReference>
<dbReference type="KEGG" id="bmei:Spa11_19010"/>
<dbReference type="SUPFAM" id="SSF50156">
    <property type="entry name" value="PDZ domain-like"/>
    <property type="match status" value="2"/>
</dbReference>